<keyword evidence="3" id="KW-1185">Reference proteome</keyword>
<gene>
    <name evidence="2" type="ORF">EDD78_104107</name>
</gene>
<protein>
    <submittedName>
        <fullName evidence="2">Protein FrlC</fullName>
    </submittedName>
</protein>
<dbReference type="SUPFAM" id="SSF51658">
    <property type="entry name" value="Xylose isomerase-like"/>
    <property type="match status" value="1"/>
</dbReference>
<dbReference type="EMBL" id="SLUK01000004">
    <property type="protein sequence ID" value="TCL43769.1"/>
    <property type="molecule type" value="Genomic_DNA"/>
</dbReference>
<reference evidence="2 3" key="1">
    <citation type="submission" date="2019-03" db="EMBL/GenBank/DDBJ databases">
        <title>Genomic Encyclopedia of Type Strains, Phase IV (KMG-IV): sequencing the most valuable type-strain genomes for metagenomic binning, comparative biology and taxonomic classification.</title>
        <authorList>
            <person name="Goeker M."/>
        </authorList>
    </citation>
    <scope>NUCLEOTIDE SEQUENCE [LARGE SCALE GENOMIC DNA]</scope>
    <source>
        <strain evidence="2 3">DSM 100433</strain>
    </source>
</reference>
<dbReference type="RefSeq" id="WP_132084358.1">
    <property type="nucleotide sequence ID" value="NZ_SLUK01000004.1"/>
</dbReference>
<evidence type="ECO:0000259" key="1">
    <source>
        <dbReference type="Pfam" id="PF01261"/>
    </source>
</evidence>
<dbReference type="InterPro" id="IPR013022">
    <property type="entry name" value="Xyl_isomerase-like_TIM-brl"/>
</dbReference>
<dbReference type="PANTHER" id="PTHR12110">
    <property type="entry name" value="HYDROXYPYRUVATE ISOMERASE"/>
    <property type="match status" value="1"/>
</dbReference>
<dbReference type="Gene3D" id="3.20.20.150">
    <property type="entry name" value="Divalent-metal-dependent TIM barrel enzymes"/>
    <property type="match status" value="1"/>
</dbReference>
<sequence>MITIGKDKLVTMNIQYKYWPLKKFLDDTVDCGVQNIELWGAAPHFHSEDMTYADIQKVRREIETRNLSLVCYTPEQCVYPINMAAETEPERRRSLKFFEDSIRVAGELHCPKMLVTTGWGYFDDSNKEEAWEHAREGIYDLCELGLEHGVKIALEVLRTDESNLVNNLPSLCKMLKELNHKNVGGMIDNAPMGFAGETPKDYLDALGKDLIHVHFIDGTPGGHLAWGDGNLPAEQYLEELSAGGYENYLSLEITSGRYYMDPTASVKQSVDYLFKLLK</sequence>
<dbReference type="InterPro" id="IPR050312">
    <property type="entry name" value="IolE/XylAMocC-like"/>
</dbReference>
<dbReference type="InterPro" id="IPR036237">
    <property type="entry name" value="Xyl_isomerase-like_sf"/>
</dbReference>
<evidence type="ECO:0000313" key="2">
    <source>
        <dbReference type="EMBL" id="TCL43769.1"/>
    </source>
</evidence>
<proteinExistence type="predicted"/>
<dbReference type="AlphaFoldDB" id="A0A9X8Y8G9"/>
<name>A0A9X8Y8G9_9FIRM</name>
<organism evidence="2 3">
    <name type="scientific">Harryflintia acetispora</name>
    <dbReference type="NCBI Taxonomy" id="1849041"/>
    <lineage>
        <taxon>Bacteria</taxon>
        <taxon>Bacillati</taxon>
        <taxon>Bacillota</taxon>
        <taxon>Clostridia</taxon>
        <taxon>Eubacteriales</taxon>
        <taxon>Oscillospiraceae</taxon>
        <taxon>Harryflintia</taxon>
    </lineage>
</organism>
<dbReference type="Pfam" id="PF01261">
    <property type="entry name" value="AP_endonuc_2"/>
    <property type="match status" value="1"/>
</dbReference>
<dbReference type="PANTHER" id="PTHR12110:SF21">
    <property type="entry name" value="XYLOSE ISOMERASE-LIKE TIM BARREL DOMAIN-CONTAINING PROTEIN"/>
    <property type="match status" value="1"/>
</dbReference>
<dbReference type="Proteomes" id="UP000294682">
    <property type="component" value="Unassembled WGS sequence"/>
</dbReference>
<evidence type="ECO:0000313" key="3">
    <source>
        <dbReference type="Proteomes" id="UP000294682"/>
    </source>
</evidence>
<comment type="caution">
    <text evidence="2">The sequence shown here is derived from an EMBL/GenBank/DDBJ whole genome shotgun (WGS) entry which is preliminary data.</text>
</comment>
<accession>A0A9X8Y8G9</accession>
<feature type="domain" description="Xylose isomerase-like TIM barrel" evidence="1">
    <location>
        <begin position="26"/>
        <end position="275"/>
    </location>
</feature>